<dbReference type="Pfam" id="PF00535">
    <property type="entry name" value="Glycos_transf_2"/>
    <property type="match status" value="1"/>
</dbReference>
<sequence>MKPDLPLSVLLLVRDETRDVEALLPSLAFAAEVVVVWDPRGDRATREAAERLGARVFERVFDGFGPQRRFALARCTQPYVLWIDADERLRPGAEEALRAACASGGASFTLLRETRFLGRRIRFCGWQRERIVRVFAREAFGFDDAPVHERLVPAGGGAPPSAAALDLTIDHDSYATWEACVTKMTRYAAAGARKAHAAGKRASLLDVIARPPLRFLRQYVLQLGFLDGAHGWLLCALASTQVFLKYAALRELSRHPQGTNAAERPEGRGR</sequence>
<dbReference type="InterPro" id="IPR001173">
    <property type="entry name" value="Glyco_trans_2-like"/>
</dbReference>
<dbReference type="Gene3D" id="3.90.550.10">
    <property type="entry name" value="Spore Coat Polysaccharide Biosynthesis Protein SpsA, Chain A"/>
    <property type="match status" value="1"/>
</dbReference>
<proteinExistence type="predicted"/>
<evidence type="ECO:0000313" key="3">
    <source>
        <dbReference type="Proteomes" id="UP000696931"/>
    </source>
</evidence>
<dbReference type="PANTHER" id="PTHR43630:SF2">
    <property type="entry name" value="GLYCOSYLTRANSFERASE"/>
    <property type="match status" value="1"/>
</dbReference>
<dbReference type="PANTHER" id="PTHR43630">
    <property type="entry name" value="POLY-BETA-1,6-N-ACETYL-D-GLUCOSAMINE SYNTHASE"/>
    <property type="match status" value="1"/>
</dbReference>
<organism evidence="2 3">
    <name type="scientific">Eiseniibacteriota bacterium</name>
    <dbReference type="NCBI Taxonomy" id="2212470"/>
    <lineage>
        <taxon>Bacteria</taxon>
        <taxon>Candidatus Eiseniibacteriota</taxon>
    </lineage>
</organism>
<dbReference type="Proteomes" id="UP000696931">
    <property type="component" value="Unassembled WGS sequence"/>
</dbReference>
<protein>
    <submittedName>
        <fullName evidence="2">Glycosyltransferase family 2 protein</fullName>
    </submittedName>
</protein>
<dbReference type="InterPro" id="IPR029044">
    <property type="entry name" value="Nucleotide-diphossugar_trans"/>
</dbReference>
<name>A0A933SF84_UNCEI</name>
<dbReference type="AlphaFoldDB" id="A0A933SF84"/>
<evidence type="ECO:0000313" key="2">
    <source>
        <dbReference type="EMBL" id="MBI5168879.1"/>
    </source>
</evidence>
<comment type="caution">
    <text evidence="2">The sequence shown here is derived from an EMBL/GenBank/DDBJ whole genome shotgun (WGS) entry which is preliminary data.</text>
</comment>
<dbReference type="EMBL" id="JACRIW010000038">
    <property type="protein sequence ID" value="MBI5168879.1"/>
    <property type="molecule type" value="Genomic_DNA"/>
</dbReference>
<feature type="domain" description="Glycosyltransferase 2-like" evidence="1">
    <location>
        <begin position="31"/>
        <end position="100"/>
    </location>
</feature>
<evidence type="ECO:0000259" key="1">
    <source>
        <dbReference type="Pfam" id="PF00535"/>
    </source>
</evidence>
<gene>
    <name evidence="2" type="ORF">HZA61_05300</name>
</gene>
<accession>A0A933SF84</accession>
<reference evidence="2" key="1">
    <citation type="submission" date="2020-07" db="EMBL/GenBank/DDBJ databases">
        <title>Huge and variable diversity of episymbiotic CPR bacteria and DPANN archaea in groundwater ecosystems.</title>
        <authorList>
            <person name="He C.Y."/>
            <person name="Keren R."/>
            <person name="Whittaker M."/>
            <person name="Farag I.F."/>
            <person name="Doudna J."/>
            <person name="Cate J.H.D."/>
            <person name="Banfield J.F."/>
        </authorList>
    </citation>
    <scope>NUCLEOTIDE SEQUENCE</scope>
    <source>
        <strain evidence="2">NC_groundwater_1813_Pr3_B-0.1um_71_17</strain>
    </source>
</reference>
<dbReference type="CDD" id="cd02511">
    <property type="entry name" value="Beta4Glucosyltransferase"/>
    <property type="match status" value="1"/>
</dbReference>
<dbReference type="SUPFAM" id="SSF53448">
    <property type="entry name" value="Nucleotide-diphospho-sugar transferases"/>
    <property type="match status" value="1"/>
</dbReference>